<accession>A0A1H8HMV4</accession>
<keyword evidence="2" id="KW-0418">Kinase</keyword>
<organism evidence="2 3">
    <name type="scientific">Peptostreptococcus russellii</name>
    <dbReference type="NCBI Taxonomy" id="215200"/>
    <lineage>
        <taxon>Bacteria</taxon>
        <taxon>Bacillati</taxon>
        <taxon>Bacillota</taxon>
        <taxon>Clostridia</taxon>
        <taxon>Peptostreptococcales</taxon>
        <taxon>Peptostreptococcaceae</taxon>
        <taxon>Peptostreptococcus</taxon>
    </lineage>
</organism>
<keyword evidence="3" id="KW-1185">Reference proteome</keyword>
<name>A0A1H8HMV4_9FIRM</name>
<dbReference type="Proteomes" id="UP000199512">
    <property type="component" value="Unassembled WGS sequence"/>
</dbReference>
<dbReference type="InterPro" id="IPR006083">
    <property type="entry name" value="PRK/URK"/>
</dbReference>
<keyword evidence="2" id="KW-0808">Transferase</keyword>
<gene>
    <name evidence="2" type="ORF">SAMN05216454_10616</name>
</gene>
<dbReference type="PANTHER" id="PTHR10285">
    <property type="entry name" value="URIDINE KINASE"/>
    <property type="match status" value="1"/>
</dbReference>
<dbReference type="STRING" id="215200.SAMN05216454_10616"/>
<feature type="domain" description="Phosphoribulokinase/uridine kinase" evidence="1">
    <location>
        <begin position="291"/>
        <end position="492"/>
    </location>
</feature>
<dbReference type="GO" id="GO:0016301">
    <property type="term" value="F:kinase activity"/>
    <property type="evidence" value="ECO:0007669"/>
    <property type="project" value="UniProtKB-KW"/>
</dbReference>
<dbReference type="AlphaFoldDB" id="A0A1H8HMV4"/>
<dbReference type="RefSeq" id="WP_242938916.1">
    <property type="nucleotide sequence ID" value="NZ_CAUWDX010000004.1"/>
</dbReference>
<dbReference type="GO" id="GO:0005524">
    <property type="term" value="F:ATP binding"/>
    <property type="evidence" value="ECO:0007669"/>
    <property type="project" value="InterPro"/>
</dbReference>
<dbReference type="SUPFAM" id="SSF52540">
    <property type="entry name" value="P-loop containing nucleoside triphosphate hydrolases"/>
    <property type="match status" value="1"/>
</dbReference>
<protein>
    <submittedName>
        <fullName evidence="2">Uridine kinase</fullName>
    </submittedName>
</protein>
<sequence length="554" mass="64096">MARKIEKLVFNVDGEILEFERESIKLSEIAKIVQDNYRGHICMGIINNKFYDLNRTLYRSTDIKFVDTTNVEGERLYFRGLSLLLVLACRDLYGESRVCIKHSIGDGLYSVIEDRPNLTNEDIANIKERMLKYVEEDHKIICRYLPNDEAIEKFRELDRYEKVELLKYRTEDLTKVYECCGYFDYFYGHMFPSTGYMKDLDLAKMADGLVIVGPDKGIKSTVTEFKEMPKLSDVYRESEKWSETLGIDTVVDLNKIIEDGKYGEMIRTVEALHEKKIAEIADMIVQRASKVILIAAPSSSGKTSFAHRLSTQLRVNGKNAVPISLDDYFIERKDTPKNEFGKPDYESIRAIDIPKFNEDMRKLLNGEEIERIKFDFIDGTRVHTGEKFSIGENEPIVIEGIHGLNPELTAAIDDDVKFKIYISVITQVNLDDHNRIPTTDLRFLRRMVRDYQFRGMDAETTMDIWPEVRAGEKRNIFPYQEEADVMFNSASVYELSVLKKPALEILKELSDTSEHYLEAVRFRKFLQYFDELNDTADIGPTAIIREFIGGSRIV</sequence>
<evidence type="ECO:0000313" key="3">
    <source>
        <dbReference type="Proteomes" id="UP000199512"/>
    </source>
</evidence>
<proteinExistence type="predicted"/>
<dbReference type="InterPro" id="IPR018163">
    <property type="entry name" value="Thr/Ala-tRNA-synth_IIc_edit"/>
</dbReference>
<dbReference type="Pfam" id="PF00485">
    <property type="entry name" value="PRK"/>
    <property type="match status" value="1"/>
</dbReference>
<dbReference type="Gene3D" id="3.40.50.300">
    <property type="entry name" value="P-loop containing nucleotide triphosphate hydrolases"/>
    <property type="match status" value="1"/>
</dbReference>
<dbReference type="Gene3D" id="3.30.980.10">
    <property type="entry name" value="Threonyl-trna Synthetase, Chain A, domain 2"/>
    <property type="match status" value="1"/>
</dbReference>
<dbReference type="EMBL" id="FODF01000006">
    <property type="protein sequence ID" value="SEN57346.1"/>
    <property type="molecule type" value="Genomic_DNA"/>
</dbReference>
<evidence type="ECO:0000313" key="2">
    <source>
        <dbReference type="EMBL" id="SEN57346.1"/>
    </source>
</evidence>
<evidence type="ECO:0000259" key="1">
    <source>
        <dbReference type="Pfam" id="PF00485"/>
    </source>
</evidence>
<reference evidence="2 3" key="1">
    <citation type="submission" date="2016-10" db="EMBL/GenBank/DDBJ databases">
        <authorList>
            <person name="de Groot N.N."/>
        </authorList>
    </citation>
    <scope>NUCLEOTIDE SEQUENCE [LARGE SCALE GENOMIC DNA]</scope>
    <source>
        <strain evidence="2 3">Calf135</strain>
    </source>
</reference>
<dbReference type="InterPro" id="IPR027417">
    <property type="entry name" value="P-loop_NTPase"/>
</dbReference>
<dbReference type="SUPFAM" id="SSF55186">
    <property type="entry name" value="ThrRS/AlaRS common domain"/>
    <property type="match status" value="1"/>
</dbReference>
<dbReference type="CDD" id="cd02028">
    <property type="entry name" value="UMPK_like"/>
    <property type="match status" value="1"/>
</dbReference>